<gene>
    <name evidence="2" type="ORF">B0H15DRAFT_1021577</name>
</gene>
<keyword evidence="1" id="KW-0812">Transmembrane</keyword>
<evidence type="ECO:0000256" key="1">
    <source>
        <dbReference type="SAM" id="Phobius"/>
    </source>
</evidence>
<evidence type="ECO:0000313" key="2">
    <source>
        <dbReference type="EMBL" id="KAJ7090737.1"/>
    </source>
</evidence>
<keyword evidence="1" id="KW-1133">Transmembrane helix</keyword>
<dbReference type="EMBL" id="JARJCN010000021">
    <property type="protein sequence ID" value="KAJ7090737.1"/>
    <property type="molecule type" value="Genomic_DNA"/>
</dbReference>
<comment type="caution">
    <text evidence="2">The sequence shown here is derived from an EMBL/GenBank/DDBJ whole genome shotgun (WGS) entry which is preliminary data.</text>
</comment>
<name>A0AAD6XRS9_9AGAR</name>
<dbReference type="AlphaFoldDB" id="A0AAD6XRS9"/>
<dbReference type="Proteomes" id="UP001222325">
    <property type="component" value="Unassembled WGS sequence"/>
</dbReference>
<sequence>MVVLPSAAPPAPHPRADARLSFYVILFVRQLFTRTDEHYERCHTGGSLLALLVQCFSCYRIFVIRRSTWPIGVLIALMSLAQCASGLERDICPTAAIRSHTTHIFFGVWPIGAAAADVVIAVTMTILVRSPAPRRLSSYWPTELANATAASAKSADTSRDVLLRTFDGAADGLAQDAAVRADGRANEEGLSNWFVNFMNWGWQPPAQIQPRTASTLISC</sequence>
<organism evidence="2 3">
    <name type="scientific">Mycena belliarum</name>
    <dbReference type="NCBI Taxonomy" id="1033014"/>
    <lineage>
        <taxon>Eukaryota</taxon>
        <taxon>Fungi</taxon>
        <taxon>Dikarya</taxon>
        <taxon>Basidiomycota</taxon>
        <taxon>Agaricomycotina</taxon>
        <taxon>Agaricomycetes</taxon>
        <taxon>Agaricomycetidae</taxon>
        <taxon>Agaricales</taxon>
        <taxon>Marasmiineae</taxon>
        <taxon>Mycenaceae</taxon>
        <taxon>Mycena</taxon>
    </lineage>
</organism>
<feature type="transmembrane region" description="Helical" evidence="1">
    <location>
        <begin position="44"/>
        <end position="62"/>
    </location>
</feature>
<feature type="transmembrane region" description="Helical" evidence="1">
    <location>
        <begin position="107"/>
        <end position="128"/>
    </location>
</feature>
<proteinExistence type="predicted"/>
<keyword evidence="1" id="KW-0472">Membrane</keyword>
<keyword evidence="3" id="KW-1185">Reference proteome</keyword>
<protein>
    <submittedName>
        <fullName evidence="2">Uncharacterized protein</fullName>
    </submittedName>
</protein>
<reference evidence="2" key="1">
    <citation type="submission" date="2023-03" db="EMBL/GenBank/DDBJ databases">
        <title>Massive genome expansion in bonnet fungi (Mycena s.s.) driven by repeated elements and novel gene families across ecological guilds.</title>
        <authorList>
            <consortium name="Lawrence Berkeley National Laboratory"/>
            <person name="Harder C.B."/>
            <person name="Miyauchi S."/>
            <person name="Viragh M."/>
            <person name="Kuo A."/>
            <person name="Thoen E."/>
            <person name="Andreopoulos B."/>
            <person name="Lu D."/>
            <person name="Skrede I."/>
            <person name="Drula E."/>
            <person name="Henrissat B."/>
            <person name="Morin E."/>
            <person name="Kohler A."/>
            <person name="Barry K."/>
            <person name="LaButti K."/>
            <person name="Morin E."/>
            <person name="Salamov A."/>
            <person name="Lipzen A."/>
            <person name="Mereny Z."/>
            <person name="Hegedus B."/>
            <person name="Baldrian P."/>
            <person name="Stursova M."/>
            <person name="Weitz H."/>
            <person name="Taylor A."/>
            <person name="Grigoriev I.V."/>
            <person name="Nagy L.G."/>
            <person name="Martin F."/>
            <person name="Kauserud H."/>
        </authorList>
    </citation>
    <scope>NUCLEOTIDE SEQUENCE</scope>
    <source>
        <strain evidence="2">CBHHK173m</strain>
    </source>
</reference>
<evidence type="ECO:0000313" key="3">
    <source>
        <dbReference type="Proteomes" id="UP001222325"/>
    </source>
</evidence>
<accession>A0AAD6XRS9</accession>